<reference evidence="13" key="3">
    <citation type="submission" date="2023-01" db="EMBL/GenBank/DDBJ databases">
        <authorList>
            <person name="Patra A."/>
        </authorList>
    </citation>
    <scope>NUCLEOTIDE SEQUENCE</scope>
    <source>
        <strain evidence="13">Wonlab-2016</strain>
        <tissue evidence="13">Foot muscle</tissue>
    </source>
</reference>
<gene>
    <name evidence="14" type="ORF">BaRGS_00024041</name>
    <name evidence="13" type="ORF">BaRGS_00038766</name>
</gene>
<dbReference type="FunFam" id="3.30.200.20:FF:000097">
    <property type="entry name" value="Probable serine/threonine-protein kinase nek1"/>
    <property type="match status" value="1"/>
</dbReference>
<feature type="compositionally biased region" description="Basic and acidic residues" evidence="11">
    <location>
        <begin position="447"/>
        <end position="456"/>
    </location>
</feature>
<dbReference type="PANTHER" id="PTHR44899:SF3">
    <property type="entry name" value="SERINE_THREONINE-PROTEIN KINASE NEK1"/>
    <property type="match status" value="1"/>
</dbReference>
<evidence type="ECO:0000256" key="2">
    <source>
        <dbReference type="ARBA" id="ARBA00012513"/>
    </source>
</evidence>
<dbReference type="AlphaFoldDB" id="A0ABD0J4Z1"/>
<keyword evidence="7 10" id="KW-0067">ATP-binding</keyword>
<dbReference type="SUPFAM" id="SSF56112">
    <property type="entry name" value="Protein kinase-like (PK-like)"/>
    <property type="match status" value="1"/>
</dbReference>
<evidence type="ECO:0000256" key="3">
    <source>
        <dbReference type="ARBA" id="ARBA00022527"/>
    </source>
</evidence>
<dbReference type="InterPro" id="IPR051131">
    <property type="entry name" value="NEK_Ser/Thr_kinase_NIMA"/>
</dbReference>
<comment type="caution">
    <text evidence="13">The sequence shown here is derived from an EMBL/GenBank/DDBJ whole genome shotgun (WGS) entry which is preliminary data.</text>
</comment>
<dbReference type="PANTHER" id="PTHR44899">
    <property type="entry name" value="CAMK FAMILY PROTEIN KINASE"/>
    <property type="match status" value="1"/>
</dbReference>
<dbReference type="GO" id="GO:0005524">
    <property type="term" value="F:ATP binding"/>
    <property type="evidence" value="ECO:0007669"/>
    <property type="project" value="UniProtKB-UniRule"/>
</dbReference>
<dbReference type="InterPro" id="IPR011009">
    <property type="entry name" value="Kinase-like_dom_sf"/>
</dbReference>
<dbReference type="SMART" id="SM00220">
    <property type="entry name" value="S_TKc"/>
    <property type="match status" value="1"/>
</dbReference>
<dbReference type="GO" id="GO:0004674">
    <property type="term" value="F:protein serine/threonine kinase activity"/>
    <property type="evidence" value="ECO:0007669"/>
    <property type="project" value="UniProtKB-KW"/>
</dbReference>
<accession>A0ABD0J4Z1</accession>
<sequence length="659" mass="73572">MAGSYERLELLGSGSYGKAWLVHCLKKQKRAVLKEIRLDILSEKEMSQALVEVKILARCRHVNIISYHEAFVSSGCLQIVMEYGDGGDMQKRILDQRGIHFDKEIILDWFIQICFALKYLHSENILHRDLKPQNLFLTSEGIVKVGDFGIARVLQDASDHALTAIVPFQAQNLPLLVLKILDGQVDPLPSHCGPILEDLVSVLLKINPSQRPSADQVLNVPALLPYVKSSYRKCIRHRDQRRRQRSVSSHLHQLVQRTPDSQGDQKPLPSHKTYNVKSPLMRHLSTATPKLKAAIKRQRAVHSADAASVVKKQRKGSPPTLDLFRQVMQKPQPCYSRHYSEFEDEINHRGDGPSSLDEDSDCSDEVDDVFDDGPPQLGNDCEKINHQSPELQTDTGDLGSPQVRTCIRKQQNIVKHPVLKIESMKPGQNVSRKGTNKIDHGGSYSGKESEHVAKDTELEDDGVQLSDVPVCDKQPVKTYRDKSRHASCGSEVGREESVINVGAVKTPSSKPPQSSCGANRPQRDERKQNIIAVSKQQNVQAPALRGHPEQRRVENSATYSVEQPGLKVYSCSCEKNGPLSSQRCVIQILYRAAALKLHEEKSAKHVLSKFLHDHLGAKLSQQLSAAVRSALETGADYSALERSIDKESKVYLPVVLQLL</sequence>
<dbReference type="EC" id="2.7.11.1" evidence="2"/>
<feature type="compositionally biased region" description="Polar residues" evidence="11">
    <location>
        <begin position="506"/>
        <end position="517"/>
    </location>
</feature>
<reference evidence="13 15" key="2">
    <citation type="journal article" date="2023" name="Sci. Data">
        <title>Genome assembly of the Korean intertidal mud-creeper Batillaria attramentaria.</title>
        <authorList>
            <person name="Patra A.K."/>
            <person name="Ho P.T."/>
            <person name="Jun S."/>
            <person name="Lee S.J."/>
            <person name="Kim Y."/>
            <person name="Won Y.J."/>
        </authorList>
    </citation>
    <scope>NUCLEOTIDE SEQUENCE [LARGE SCALE GENOMIC DNA]</scope>
    <source>
        <strain evidence="13">Wonlab-2016</strain>
    </source>
</reference>
<evidence type="ECO:0000256" key="11">
    <source>
        <dbReference type="SAM" id="MobiDB-lite"/>
    </source>
</evidence>
<proteinExistence type="inferred from homology"/>
<organism evidence="13 15">
    <name type="scientific">Batillaria attramentaria</name>
    <dbReference type="NCBI Taxonomy" id="370345"/>
    <lineage>
        <taxon>Eukaryota</taxon>
        <taxon>Metazoa</taxon>
        <taxon>Spiralia</taxon>
        <taxon>Lophotrochozoa</taxon>
        <taxon>Mollusca</taxon>
        <taxon>Gastropoda</taxon>
        <taxon>Caenogastropoda</taxon>
        <taxon>Sorbeoconcha</taxon>
        <taxon>Cerithioidea</taxon>
        <taxon>Batillariidae</taxon>
        <taxon>Batillaria</taxon>
    </lineage>
</organism>
<keyword evidence="15" id="KW-1185">Reference proteome</keyword>
<evidence type="ECO:0000256" key="1">
    <source>
        <dbReference type="ARBA" id="ARBA00010886"/>
    </source>
</evidence>
<dbReference type="InterPro" id="IPR017441">
    <property type="entry name" value="Protein_kinase_ATP_BS"/>
</dbReference>
<evidence type="ECO:0000313" key="13">
    <source>
        <dbReference type="EMBL" id="KAK7461178.1"/>
    </source>
</evidence>
<feature type="region of interest" description="Disordered" evidence="11">
    <location>
        <begin position="237"/>
        <end position="276"/>
    </location>
</feature>
<comment type="catalytic activity">
    <reaction evidence="9">
        <text>L-seryl-[protein] + ATP = O-phospho-L-seryl-[protein] + ADP + H(+)</text>
        <dbReference type="Rhea" id="RHEA:17989"/>
        <dbReference type="Rhea" id="RHEA-COMP:9863"/>
        <dbReference type="Rhea" id="RHEA-COMP:11604"/>
        <dbReference type="ChEBI" id="CHEBI:15378"/>
        <dbReference type="ChEBI" id="CHEBI:29999"/>
        <dbReference type="ChEBI" id="CHEBI:30616"/>
        <dbReference type="ChEBI" id="CHEBI:83421"/>
        <dbReference type="ChEBI" id="CHEBI:456216"/>
        <dbReference type="EC" id="2.7.11.1"/>
    </reaction>
</comment>
<dbReference type="EMBL" id="JACVVK020000205">
    <property type="protein sequence ID" value="KAK7484756.1"/>
    <property type="molecule type" value="Genomic_DNA"/>
</dbReference>
<evidence type="ECO:0000259" key="12">
    <source>
        <dbReference type="PROSITE" id="PS50011"/>
    </source>
</evidence>
<feature type="region of interest" description="Disordered" evidence="11">
    <location>
        <begin position="498"/>
        <end position="524"/>
    </location>
</feature>
<dbReference type="Pfam" id="PF00069">
    <property type="entry name" value="Pkinase"/>
    <property type="match status" value="1"/>
</dbReference>
<keyword evidence="4" id="KW-0808">Transferase</keyword>
<protein>
    <recommendedName>
        <fullName evidence="2">non-specific serine/threonine protein kinase</fullName>
        <ecNumber evidence="2">2.7.11.1</ecNumber>
    </recommendedName>
</protein>
<dbReference type="Proteomes" id="UP001519460">
    <property type="component" value="Unassembled WGS sequence"/>
</dbReference>
<dbReference type="PROSITE" id="PS50011">
    <property type="entry name" value="PROTEIN_KINASE_DOM"/>
    <property type="match status" value="1"/>
</dbReference>
<evidence type="ECO:0000256" key="7">
    <source>
        <dbReference type="ARBA" id="ARBA00022840"/>
    </source>
</evidence>
<reference evidence="13" key="1">
    <citation type="submission" date="2020-09" db="EMBL/GenBank/DDBJ databases">
        <authorList>
            <person name="Won Y."/>
        </authorList>
    </citation>
    <scope>NUCLEOTIDE SEQUENCE</scope>
    <source>
        <strain evidence="13">Wonlab-2016</strain>
        <tissue evidence="13">Foot muscle</tissue>
    </source>
</reference>
<evidence type="ECO:0000256" key="8">
    <source>
        <dbReference type="ARBA" id="ARBA00047899"/>
    </source>
</evidence>
<keyword evidence="6" id="KW-0418">Kinase</keyword>
<dbReference type="InterPro" id="IPR000719">
    <property type="entry name" value="Prot_kinase_dom"/>
</dbReference>
<evidence type="ECO:0000256" key="9">
    <source>
        <dbReference type="ARBA" id="ARBA00048679"/>
    </source>
</evidence>
<comment type="similarity">
    <text evidence="1">Belongs to the protein kinase superfamily. NEK Ser/Thr protein kinase family. NIMA subfamily.</text>
</comment>
<comment type="catalytic activity">
    <reaction evidence="8">
        <text>L-threonyl-[protein] + ATP = O-phospho-L-threonyl-[protein] + ADP + H(+)</text>
        <dbReference type="Rhea" id="RHEA:46608"/>
        <dbReference type="Rhea" id="RHEA-COMP:11060"/>
        <dbReference type="Rhea" id="RHEA-COMP:11605"/>
        <dbReference type="ChEBI" id="CHEBI:15378"/>
        <dbReference type="ChEBI" id="CHEBI:30013"/>
        <dbReference type="ChEBI" id="CHEBI:30616"/>
        <dbReference type="ChEBI" id="CHEBI:61977"/>
        <dbReference type="ChEBI" id="CHEBI:456216"/>
        <dbReference type="EC" id="2.7.11.1"/>
    </reaction>
</comment>
<feature type="domain" description="Protein kinase" evidence="12">
    <location>
        <begin position="5"/>
        <end position="335"/>
    </location>
</feature>
<evidence type="ECO:0000313" key="14">
    <source>
        <dbReference type="EMBL" id="KAK7484756.1"/>
    </source>
</evidence>
<feature type="binding site" evidence="10">
    <location>
        <position position="34"/>
    </location>
    <ligand>
        <name>ATP</name>
        <dbReference type="ChEBI" id="CHEBI:30616"/>
    </ligand>
</feature>
<dbReference type="Gene3D" id="3.30.200.20">
    <property type="entry name" value="Phosphorylase Kinase, domain 1"/>
    <property type="match status" value="1"/>
</dbReference>
<feature type="compositionally biased region" description="Acidic residues" evidence="11">
    <location>
        <begin position="356"/>
        <end position="366"/>
    </location>
</feature>
<keyword evidence="5 10" id="KW-0547">Nucleotide-binding</keyword>
<feature type="compositionally biased region" description="Polar residues" evidence="11">
    <location>
        <begin position="255"/>
        <end position="264"/>
    </location>
</feature>
<keyword evidence="3" id="KW-0723">Serine/threonine-protein kinase</keyword>
<evidence type="ECO:0000256" key="4">
    <source>
        <dbReference type="ARBA" id="ARBA00022679"/>
    </source>
</evidence>
<evidence type="ECO:0000313" key="15">
    <source>
        <dbReference type="Proteomes" id="UP001519460"/>
    </source>
</evidence>
<dbReference type="PROSITE" id="PS00108">
    <property type="entry name" value="PROTEIN_KINASE_ST"/>
    <property type="match status" value="1"/>
</dbReference>
<evidence type="ECO:0000256" key="6">
    <source>
        <dbReference type="ARBA" id="ARBA00022777"/>
    </source>
</evidence>
<dbReference type="Gene3D" id="1.10.510.10">
    <property type="entry name" value="Transferase(Phosphotransferase) domain 1"/>
    <property type="match status" value="2"/>
</dbReference>
<dbReference type="EMBL" id="JACVVK020000642">
    <property type="protein sequence ID" value="KAK7461178.1"/>
    <property type="molecule type" value="Genomic_DNA"/>
</dbReference>
<evidence type="ECO:0000256" key="10">
    <source>
        <dbReference type="PROSITE-ProRule" id="PRU10141"/>
    </source>
</evidence>
<name>A0ABD0J4Z1_9CAEN</name>
<dbReference type="PROSITE" id="PS00107">
    <property type="entry name" value="PROTEIN_KINASE_ATP"/>
    <property type="match status" value="1"/>
</dbReference>
<dbReference type="InterPro" id="IPR008271">
    <property type="entry name" value="Ser/Thr_kinase_AS"/>
</dbReference>
<evidence type="ECO:0000256" key="5">
    <source>
        <dbReference type="ARBA" id="ARBA00022741"/>
    </source>
</evidence>
<feature type="region of interest" description="Disordered" evidence="11">
    <location>
        <begin position="426"/>
        <end position="460"/>
    </location>
</feature>
<feature type="region of interest" description="Disordered" evidence="11">
    <location>
        <begin position="345"/>
        <end position="366"/>
    </location>
</feature>